<name>A0AAW5AMW2_9NEIS</name>
<evidence type="ECO:0000259" key="6">
    <source>
        <dbReference type="Pfam" id="PF00881"/>
    </source>
</evidence>
<reference evidence="7" key="1">
    <citation type="submission" date="2022-01" db="EMBL/GenBank/DDBJ databases">
        <title>Neisseria sp. ZJ104.</title>
        <authorList>
            <person name="Yang C."/>
        </authorList>
    </citation>
    <scope>NUCLEOTIDE SEQUENCE</scope>
    <source>
        <strain evidence="7">ZJ104</strain>
    </source>
</reference>
<dbReference type="NCBIfam" id="NF008033">
    <property type="entry name" value="PRK10765.1"/>
    <property type="match status" value="1"/>
</dbReference>
<dbReference type="Proteomes" id="UP001201397">
    <property type="component" value="Unassembled WGS sequence"/>
</dbReference>
<feature type="domain" description="Nitroreductase" evidence="6">
    <location>
        <begin position="14"/>
        <end position="74"/>
    </location>
</feature>
<protein>
    <submittedName>
        <fullName evidence="7">Oxygen-insensitive NADPH nitroreductase</fullName>
    </submittedName>
</protein>
<keyword evidence="3 5" id="KW-0288">FMN</keyword>
<dbReference type="PIRSF" id="PIRSF005426">
    <property type="entry name" value="Frp"/>
    <property type="match status" value="1"/>
</dbReference>
<keyword evidence="5" id="KW-0521">NADP</keyword>
<dbReference type="EMBL" id="CP116766">
    <property type="protein sequence ID" value="WCL72435.1"/>
    <property type="molecule type" value="Genomic_DNA"/>
</dbReference>
<evidence type="ECO:0000256" key="5">
    <source>
        <dbReference type="PIRNR" id="PIRNR005426"/>
    </source>
</evidence>
<evidence type="ECO:0000313" key="9">
    <source>
        <dbReference type="Proteomes" id="UP001201397"/>
    </source>
</evidence>
<dbReference type="PANTHER" id="PTHR43425:SF2">
    <property type="entry name" value="OXYGEN-INSENSITIVE NADPH NITROREDUCTASE"/>
    <property type="match status" value="1"/>
</dbReference>
<dbReference type="AlphaFoldDB" id="A0AAW5AMW2"/>
<dbReference type="SUPFAM" id="SSF55469">
    <property type="entry name" value="FMN-dependent nitroreductase-like"/>
    <property type="match status" value="1"/>
</dbReference>
<feature type="domain" description="Nitroreductase" evidence="6">
    <location>
        <begin position="114"/>
        <end position="168"/>
    </location>
</feature>
<sequence>MTMNSKPALETALNHRSIRKFTQQPIEAEVLQQVLTAGQMASTSSFLQSVSVIRVTDMEKRRRLREICAGNVPNGHHYVENCAEFLVFCMDSARHHHYAPEAQTDWIEVLLTGAVDTALFAQNVLLTAESLGLGGVYIGGIRNDIQAVSELLAIPPHVVPVVGMCLGYPDHHPNQRPRLPLSAILSENTYQLADGETLAAYNQTVHEYYQTRKLDLTWQQQIQSSLYAELRPELLAYLQKQGFAKR</sequence>
<organism evidence="7 9">
    <name type="scientific">Neisseria lisongii</name>
    <dbReference type="NCBI Taxonomy" id="2912188"/>
    <lineage>
        <taxon>Bacteria</taxon>
        <taxon>Pseudomonadati</taxon>
        <taxon>Pseudomonadota</taxon>
        <taxon>Betaproteobacteria</taxon>
        <taxon>Neisseriales</taxon>
        <taxon>Neisseriaceae</taxon>
        <taxon>Neisseria</taxon>
    </lineage>
</organism>
<dbReference type="InterPro" id="IPR000415">
    <property type="entry name" value="Nitroreductase-like"/>
</dbReference>
<evidence type="ECO:0000256" key="3">
    <source>
        <dbReference type="ARBA" id="ARBA00022643"/>
    </source>
</evidence>
<evidence type="ECO:0000313" key="7">
    <source>
        <dbReference type="EMBL" id="MCF7529278.1"/>
    </source>
</evidence>
<dbReference type="Proteomes" id="UP001221268">
    <property type="component" value="Chromosome"/>
</dbReference>
<accession>A0AAW5AMW2</accession>
<dbReference type="Pfam" id="PF00881">
    <property type="entry name" value="Nitroreductase"/>
    <property type="match status" value="2"/>
</dbReference>
<evidence type="ECO:0000256" key="1">
    <source>
        <dbReference type="ARBA" id="ARBA00008366"/>
    </source>
</evidence>
<dbReference type="InterPro" id="IPR029479">
    <property type="entry name" value="Nitroreductase"/>
</dbReference>
<dbReference type="Gene3D" id="3.40.109.10">
    <property type="entry name" value="NADH Oxidase"/>
    <property type="match status" value="1"/>
</dbReference>
<evidence type="ECO:0000256" key="4">
    <source>
        <dbReference type="ARBA" id="ARBA00023002"/>
    </source>
</evidence>
<evidence type="ECO:0000313" key="10">
    <source>
        <dbReference type="Proteomes" id="UP001221268"/>
    </source>
</evidence>
<reference evidence="8 10" key="2">
    <citation type="submission" date="2023-01" db="EMBL/GenBank/DDBJ databases">
        <authorList>
            <person name="Yang C."/>
        </authorList>
    </citation>
    <scope>NUCLEOTIDE SEQUENCE [LARGE SCALE GENOMIC DNA]</scope>
    <source>
        <strain evidence="8 10">ZJ106</strain>
    </source>
</reference>
<keyword evidence="2 5" id="KW-0285">Flavoprotein</keyword>
<dbReference type="PANTHER" id="PTHR43425">
    <property type="entry name" value="OXYGEN-INSENSITIVE NADPH NITROREDUCTASE"/>
    <property type="match status" value="1"/>
</dbReference>
<keyword evidence="4 5" id="KW-0560">Oxidoreductase</keyword>
<evidence type="ECO:0000313" key="8">
    <source>
        <dbReference type="EMBL" id="WCL72435.1"/>
    </source>
</evidence>
<proteinExistence type="inferred from homology"/>
<dbReference type="RefSeq" id="WP_237090656.1">
    <property type="nucleotide sequence ID" value="NZ_CP116766.1"/>
</dbReference>
<evidence type="ECO:0000256" key="2">
    <source>
        <dbReference type="ARBA" id="ARBA00022630"/>
    </source>
</evidence>
<keyword evidence="10" id="KW-1185">Reference proteome</keyword>
<dbReference type="CDD" id="cd02146">
    <property type="entry name" value="NfsA-like"/>
    <property type="match status" value="1"/>
</dbReference>
<dbReference type="GO" id="GO:0016491">
    <property type="term" value="F:oxidoreductase activity"/>
    <property type="evidence" value="ECO:0007669"/>
    <property type="project" value="UniProtKB-UniRule"/>
</dbReference>
<comment type="similarity">
    <text evidence="1 5">Belongs to the flavin oxidoreductase frp family.</text>
</comment>
<dbReference type="EMBL" id="JAKKDL010000003">
    <property type="protein sequence ID" value="MCF7529278.1"/>
    <property type="molecule type" value="Genomic_DNA"/>
</dbReference>
<gene>
    <name evidence="7" type="primary">nfsA</name>
    <name evidence="7" type="ORF">L4H06_03400</name>
    <name evidence="8" type="ORF">PJU73_04725</name>
</gene>
<dbReference type="InterPro" id="IPR016446">
    <property type="entry name" value="Flavin_OxRdtase_Frp"/>
</dbReference>